<dbReference type="CDD" id="cd00568">
    <property type="entry name" value="TPP_enzymes"/>
    <property type="match status" value="1"/>
</dbReference>
<evidence type="ECO:0000313" key="7">
    <source>
        <dbReference type="EMBL" id="CUS54966.1"/>
    </source>
</evidence>
<comment type="similarity">
    <text evidence="1 3">Belongs to the TPP enzyme family.</text>
</comment>
<dbReference type="NCBIfam" id="NF006122">
    <property type="entry name" value="PRK08266.1"/>
    <property type="match status" value="1"/>
</dbReference>
<name>A0A170PSE4_9ZZZZ</name>
<dbReference type="GO" id="GO:0009099">
    <property type="term" value="P:L-valine biosynthetic process"/>
    <property type="evidence" value="ECO:0007669"/>
    <property type="project" value="TreeGrafter"/>
</dbReference>
<evidence type="ECO:0000256" key="2">
    <source>
        <dbReference type="ARBA" id="ARBA00023052"/>
    </source>
</evidence>
<dbReference type="InterPro" id="IPR045229">
    <property type="entry name" value="TPP_enz"/>
</dbReference>
<gene>
    <name evidence="7" type="ORF">MGWOODY_XGa1956</name>
</gene>
<reference evidence="7" key="1">
    <citation type="submission" date="2015-10" db="EMBL/GenBank/DDBJ databases">
        <authorList>
            <person name="Gilbert D.G."/>
        </authorList>
    </citation>
    <scope>NUCLEOTIDE SEQUENCE</scope>
</reference>
<dbReference type="GO" id="GO:0005948">
    <property type="term" value="C:acetolactate synthase complex"/>
    <property type="evidence" value="ECO:0007669"/>
    <property type="project" value="TreeGrafter"/>
</dbReference>
<dbReference type="InterPro" id="IPR012001">
    <property type="entry name" value="Thiamin_PyroP_enz_TPP-bd_dom"/>
</dbReference>
<dbReference type="PANTHER" id="PTHR18968:SF167">
    <property type="entry name" value="ACETOLACTATE SYNTHASE LARGE SUBUNIT ILVB2-RELATED"/>
    <property type="match status" value="1"/>
</dbReference>
<feature type="domain" description="Thiamine pyrophosphate enzyme N-terminal TPP-binding" evidence="6">
    <location>
        <begin position="3"/>
        <end position="109"/>
    </location>
</feature>
<dbReference type="Gene3D" id="3.40.50.1220">
    <property type="entry name" value="TPP-binding domain"/>
    <property type="match status" value="1"/>
</dbReference>
<dbReference type="InterPro" id="IPR011766">
    <property type="entry name" value="TPP_enzyme_TPP-bd"/>
</dbReference>
<organism evidence="7">
    <name type="scientific">hydrothermal vent metagenome</name>
    <dbReference type="NCBI Taxonomy" id="652676"/>
    <lineage>
        <taxon>unclassified sequences</taxon>
        <taxon>metagenomes</taxon>
        <taxon>ecological metagenomes</taxon>
    </lineage>
</organism>
<dbReference type="PANTHER" id="PTHR18968">
    <property type="entry name" value="THIAMINE PYROPHOSPHATE ENZYMES"/>
    <property type="match status" value="1"/>
</dbReference>
<dbReference type="CDD" id="cd07035">
    <property type="entry name" value="TPP_PYR_POX_like"/>
    <property type="match status" value="1"/>
</dbReference>
<dbReference type="GO" id="GO:0009097">
    <property type="term" value="P:isoleucine biosynthetic process"/>
    <property type="evidence" value="ECO:0007669"/>
    <property type="project" value="TreeGrafter"/>
</dbReference>
<feature type="domain" description="Thiamine pyrophosphate enzyme central" evidence="4">
    <location>
        <begin position="193"/>
        <end position="318"/>
    </location>
</feature>
<dbReference type="InterPro" id="IPR000399">
    <property type="entry name" value="TPP-bd_CS"/>
</dbReference>
<dbReference type="Gene3D" id="3.40.50.970">
    <property type="match status" value="2"/>
</dbReference>
<feature type="domain" description="Thiamine pyrophosphate enzyme TPP-binding" evidence="5">
    <location>
        <begin position="379"/>
        <end position="520"/>
    </location>
</feature>
<dbReference type="GO" id="GO:0050660">
    <property type="term" value="F:flavin adenine dinucleotide binding"/>
    <property type="evidence" value="ECO:0007669"/>
    <property type="project" value="TreeGrafter"/>
</dbReference>
<protein>
    <submittedName>
        <fullName evidence="7">Acetolactate synthase large subunit</fullName>
        <ecNumber evidence="7">2.2.1.6</ecNumber>
    </submittedName>
</protein>
<dbReference type="InterPro" id="IPR012000">
    <property type="entry name" value="Thiamin_PyroP_enz_cen_dom"/>
</dbReference>
<dbReference type="PROSITE" id="PS00187">
    <property type="entry name" value="TPP_ENZYMES"/>
    <property type="match status" value="1"/>
</dbReference>
<dbReference type="GO" id="GO:0003984">
    <property type="term" value="F:acetolactate synthase activity"/>
    <property type="evidence" value="ECO:0007669"/>
    <property type="project" value="UniProtKB-EC"/>
</dbReference>
<evidence type="ECO:0000259" key="4">
    <source>
        <dbReference type="Pfam" id="PF00205"/>
    </source>
</evidence>
<dbReference type="InterPro" id="IPR029061">
    <property type="entry name" value="THDP-binding"/>
</dbReference>
<dbReference type="Pfam" id="PF02776">
    <property type="entry name" value="TPP_enzyme_N"/>
    <property type="match status" value="1"/>
</dbReference>
<proteinExistence type="inferred from homology"/>
<accession>A0A170PSE4</accession>
<dbReference type="EC" id="2.2.1.6" evidence="7"/>
<sequence>MTTTADLIVQGLKDLGLSHLFCLPGVQNDDFFDALYPHRDTVRPIQVRHEQAAGYMALGASLATGQPQAYCVVPGPGFLNTTAALSTAYAVNAPVLALIGQIPTGAIDREYGLLHEIPNQEGILGSLTKHATRILEPEKAQSQLHEALTALVNGRPRPVGIECPMNIWGSEVGSDSTLLPLEITPCAPSTDAIELAAALLERSEHPLIIVGGGAQHASAEVTELAERLQAPVSAFRTGHGVLDARHYLSVTSPLGNELWKDCDVVLAVGTRLQMQQMAWGTDENLKIIHIDIDSNAIGRHTEPEIGIEADAKLACRALLDALPADSPPRSSREEEMITRKAAMAKVLSPLEPQLSFIRAIRNALPEDGIFIDELTQVGYASRFAFPVYQPRTYLASGYQGTLGWGYATALGAKVACPDQAVVAIAGDGGFMFNAQELATAVRHNIAVVVIVFSDNAYGNVARMQKEKYAGRQIASDLQNPSFTDFAKSFGVMALKAEGPDALENALNQALDANAPALIEVPVGEMPSPWDFVLLPKVRGT</sequence>
<evidence type="ECO:0000259" key="5">
    <source>
        <dbReference type="Pfam" id="PF02775"/>
    </source>
</evidence>
<dbReference type="AlphaFoldDB" id="A0A170PSE4"/>
<dbReference type="SUPFAM" id="SSF52467">
    <property type="entry name" value="DHS-like NAD/FAD-binding domain"/>
    <property type="match status" value="1"/>
</dbReference>
<keyword evidence="7" id="KW-0808">Transferase</keyword>
<dbReference type="GO" id="GO:0000287">
    <property type="term" value="F:magnesium ion binding"/>
    <property type="evidence" value="ECO:0007669"/>
    <property type="project" value="InterPro"/>
</dbReference>
<evidence type="ECO:0000256" key="3">
    <source>
        <dbReference type="RuleBase" id="RU362132"/>
    </source>
</evidence>
<dbReference type="Pfam" id="PF02775">
    <property type="entry name" value="TPP_enzyme_C"/>
    <property type="match status" value="1"/>
</dbReference>
<keyword evidence="2 3" id="KW-0786">Thiamine pyrophosphate</keyword>
<evidence type="ECO:0000256" key="1">
    <source>
        <dbReference type="ARBA" id="ARBA00007812"/>
    </source>
</evidence>
<dbReference type="Pfam" id="PF00205">
    <property type="entry name" value="TPP_enzyme_M"/>
    <property type="match status" value="1"/>
</dbReference>
<dbReference type="SUPFAM" id="SSF52518">
    <property type="entry name" value="Thiamin diphosphate-binding fold (THDP-binding)"/>
    <property type="match status" value="2"/>
</dbReference>
<dbReference type="GO" id="GO:0030976">
    <property type="term" value="F:thiamine pyrophosphate binding"/>
    <property type="evidence" value="ECO:0007669"/>
    <property type="project" value="InterPro"/>
</dbReference>
<evidence type="ECO:0000259" key="6">
    <source>
        <dbReference type="Pfam" id="PF02776"/>
    </source>
</evidence>
<dbReference type="InterPro" id="IPR029035">
    <property type="entry name" value="DHS-like_NAD/FAD-binding_dom"/>
</dbReference>
<dbReference type="EMBL" id="CZRL01000107">
    <property type="protein sequence ID" value="CUS54966.1"/>
    <property type="molecule type" value="Genomic_DNA"/>
</dbReference>